<dbReference type="OrthoDB" id="6770266at2759"/>
<feature type="compositionally biased region" description="Acidic residues" evidence="1">
    <location>
        <begin position="66"/>
        <end position="95"/>
    </location>
</feature>
<evidence type="ECO:0000313" key="5">
    <source>
        <dbReference type="Proteomes" id="UP000494106"/>
    </source>
</evidence>
<keyword evidence="2" id="KW-0472">Membrane</keyword>
<dbReference type="InterPro" id="IPR029526">
    <property type="entry name" value="PGBD"/>
</dbReference>
<dbReference type="PANTHER" id="PTHR46599">
    <property type="entry name" value="PIGGYBAC TRANSPOSABLE ELEMENT-DERIVED PROTEIN 4"/>
    <property type="match status" value="1"/>
</dbReference>
<keyword evidence="2" id="KW-0812">Transmembrane</keyword>
<dbReference type="EMBL" id="CADEBC010000537">
    <property type="protein sequence ID" value="CAB3249178.1"/>
    <property type="molecule type" value="Genomic_DNA"/>
</dbReference>
<dbReference type="AlphaFoldDB" id="A0A8S1ARH2"/>
<feature type="domain" description="PiggyBac transposable element-derived protein" evidence="3">
    <location>
        <begin position="180"/>
        <end position="533"/>
    </location>
</feature>
<dbReference type="Proteomes" id="UP000494106">
    <property type="component" value="Unassembled WGS sequence"/>
</dbReference>
<dbReference type="Pfam" id="PF13843">
    <property type="entry name" value="DDE_Tnp_1_7"/>
    <property type="match status" value="1"/>
</dbReference>
<keyword evidence="5" id="KW-1185">Reference proteome</keyword>
<reference evidence="4 5" key="1">
    <citation type="submission" date="2020-04" db="EMBL/GenBank/DDBJ databases">
        <authorList>
            <person name="Wallbank WR R."/>
            <person name="Pardo Diaz C."/>
            <person name="Kozak K."/>
            <person name="Martin S."/>
            <person name="Jiggins C."/>
            <person name="Moest M."/>
            <person name="Warren A I."/>
            <person name="Byers J.R.P. K."/>
            <person name="Montejo-Kovacevich G."/>
            <person name="Yen C E."/>
        </authorList>
    </citation>
    <scope>NUCLEOTIDE SEQUENCE [LARGE SCALE GENOMIC DNA]</scope>
</reference>
<sequence length="618" mass="70907">MNATPLKLPLSLTDTPHRPMEHMFMDLYSSGGITFLCNTAVDLLNESDNDDDDSPFFGPSGVPSDSEPDDNLEEDLVEDTDEIEDDSSSSSDEDLNVSRRSRNRNRILDSDDDSLECLQPCPPIASHQDLVIQPERPYIYGKNKHKWATTPRSANTRASARNIIHFIPGPNSDARDLVEPIPIFHLYLSDEMIDQLVIYTNAEIEIKKVKYKELTHTISPTSAIELKALLGLLMQSAAIKSNHLPTRMLFDARRSGNIFKACMSAERFDFLFKCLRFDDKATRQDRRASDKFAPIREFWEKFIGHCKQWYKPSSYLTIDEQLVGFRGRCPFRIYISNKPNKYGIKIVMVADSNSKYVYNATPYLGKGTNCDNMPLATHFVKQLCEPVYGTNRNITMDNWFTSVPLASELLQDPYKLTLVGTIRSNKREIPPEMKNKKSRKINTSMFAFDGEKTLVSYKPKSNKTVFLLSTVHNQPDINSTSKKPEIIHIYNSTKGAVDTVDQMCSAICVNRKTNRWPQCVFYNVLNLCLINSYVIYVSNMVRERQKPMRRRTFVQSLADKLIEPWLRERYNTVTLRRDIKASIKDILKIEDATPSTSQAQQNKRKICFFLSLQKTQDN</sequence>
<organism evidence="4 5">
    <name type="scientific">Arctia plantaginis</name>
    <name type="common">Wood tiger moth</name>
    <name type="synonym">Phalaena plantaginis</name>
    <dbReference type="NCBI Taxonomy" id="874455"/>
    <lineage>
        <taxon>Eukaryota</taxon>
        <taxon>Metazoa</taxon>
        <taxon>Ecdysozoa</taxon>
        <taxon>Arthropoda</taxon>
        <taxon>Hexapoda</taxon>
        <taxon>Insecta</taxon>
        <taxon>Pterygota</taxon>
        <taxon>Neoptera</taxon>
        <taxon>Endopterygota</taxon>
        <taxon>Lepidoptera</taxon>
        <taxon>Glossata</taxon>
        <taxon>Ditrysia</taxon>
        <taxon>Noctuoidea</taxon>
        <taxon>Erebidae</taxon>
        <taxon>Arctiinae</taxon>
        <taxon>Arctia</taxon>
    </lineage>
</organism>
<proteinExistence type="predicted"/>
<name>A0A8S1ARH2_ARCPL</name>
<keyword evidence="2" id="KW-1133">Transmembrane helix</keyword>
<evidence type="ECO:0000256" key="2">
    <source>
        <dbReference type="SAM" id="Phobius"/>
    </source>
</evidence>
<gene>
    <name evidence="4" type="ORF">APLA_LOCUS12007</name>
</gene>
<comment type="caution">
    <text evidence="4">The sequence shown here is derived from an EMBL/GenBank/DDBJ whole genome shotgun (WGS) entry which is preliminary data.</text>
</comment>
<accession>A0A8S1ARH2</accession>
<feature type="transmembrane region" description="Helical" evidence="2">
    <location>
        <begin position="520"/>
        <end position="541"/>
    </location>
</feature>
<dbReference type="PANTHER" id="PTHR46599:SF6">
    <property type="entry name" value="DUAL SPECIFICITY PHOSPHATASE 26"/>
    <property type="match status" value="1"/>
</dbReference>
<evidence type="ECO:0000259" key="3">
    <source>
        <dbReference type="Pfam" id="PF13843"/>
    </source>
</evidence>
<evidence type="ECO:0000313" key="4">
    <source>
        <dbReference type="EMBL" id="CAB3249178.1"/>
    </source>
</evidence>
<feature type="region of interest" description="Disordered" evidence="1">
    <location>
        <begin position="46"/>
        <end position="99"/>
    </location>
</feature>
<evidence type="ECO:0000256" key="1">
    <source>
        <dbReference type="SAM" id="MobiDB-lite"/>
    </source>
</evidence>
<protein>
    <recommendedName>
        <fullName evidence="3">PiggyBac transposable element-derived protein domain-containing protein</fullName>
    </recommendedName>
</protein>